<evidence type="ECO:0000256" key="8">
    <source>
        <dbReference type="ARBA" id="ARBA00023136"/>
    </source>
</evidence>
<dbReference type="HAMAP" id="MF_00154">
    <property type="entry name" value="CyoE_CtaB"/>
    <property type="match status" value="1"/>
</dbReference>
<evidence type="ECO:0000256" key="7">
    <source>
        <dbReference type="ARBA" id="ARBA00023133"/>
    </source>
</evidence>
<dbReference type="InterPro" id="IPR000537">
    <property type="entry name" value="UbiA_prenyltransferase"/>
</dbReference>
<dbReference type="PANTHER" id="PTHR43448:SF7">
    <property type="entry name" value="4-HYDROXYBENZOATE SOLANESYLTRANSFERASE"/>
    <property type="match status" value="1"/>
</dbReference>
<protein>
    <recommendedName>
        <fullName evidence="9">Protoheme IX farnesyltransferase</fullName>
    </recommendedName>
    <alternativeName>
        <fullName evidence="10">Heme B farnesyltransferase</fullName>
    </alternativeName>
</protein>
<accession>A0A6J5YT68</accession>
<keyword evidence="7" id="KW-0350">Heme biosynthesis</keyword>
<evidence type="ECO:0000256" key="5">
    <source>
        <dbReference type="ARBA" id="ARBA00022692"/>
    </source>
</evidence>
<keyword evidence="4" id="KW-0808">Transferase</keyword>
<evidence type="ECO:0000256" key="1">
    <source>
        <dbReference type="ARBA" id="ARBA00004651"/>
    </source>
</evidence>
<dbReference type="Pfam" id="PF01040">
    <property type="entry name" value="UbiA"/>
    <property type="match status" value="1"/>
</dbReference>
<dbReference type="InterPro" id="IPR006369">
    <property type="entry name" value="Protohaem_IX_farnesylTrfase"/>
</dbReference>
<dbReference type="EMBL" id="CAESAF010000007">
    <property type="protein sequence ID" value="CAB4331073.1"/>
    <property type="molecule type" value="Genomic_DNA"/>
</dbReference>
<dbReference type="Gene3D" id="1.10.357.140">
    <property type="entry name" value="UbiA prenyltransferase"/>
    <property type="match status" value="1"/>
</dbReference>
<gene>
    <name evidence="12" type="ORF">UFOPK3574_00175</name>
</gene>
<feature type="transmembrane region" description="Helical" evidence="11">
    <location>
        <begin position="90"/>
        <end position="111"/>
    </location>
</feature>
<dbReference type="NCBIfam" id="NF003349">
    <property type="entry name" value="PRK04375.1-2"/>
    <property type="match status" value="1"/>
</dbReference>
<keyword evidence="3" id="KW-1003">Cell membrane</keyword>
<dbReference type="PANTHER" id="PTHR43448">
    <property type="entry name" value="PROTOHEME IX FARNESYLTRANSFERASE, MITOCHONDRIAL"/>
    <property type="match status" value="1"/>
</dbReference>
<dbReference type="InterPro" id="IPR044878">
    <property type="entry name" value="UbiA_sf"/>
</dbReference>
<feature type="transmembrane region" description="Helical" evidence="11">
    <location>
        <begin position="241"/>
        <end position="258"/>
    </location>
</feature>
<feature type="transmembrane region" description="Helical" evidence="11">
    <location>
        <begin position="215"/>
        <end position="235"/>
    </location>
</feature>
<comment type="pathway">
    <text evidence="2">Porphyrin-containing compound metabolism; heme O biosynthesis; heme O from protoheme: step 1/1.</text>
</comment>
<evidence type="ECO:0000256" key="6">
    <source>
        <dbReference type="ARBA" id="ARBA00022989"/>
    </source>
</evidence>
<evidence type="ECO:0000256" key="2">
    <source>
        <dbReference type="ARBA" id="ARBA00004919"/>
    </source>
</evidence>
<evidence type="ECO:0000256" key="10">
    <source>
        <dbReference type="ARBA" id="ARBA00042475"/>
    </source>
</evidence>
<feature type="transmembrane region" description="Helical" evidence="11">
    <location>
        <begin position="279"/>
        <end position="296"/>
    </location>
</feature>
<feature type="transmembrane region" description="Helical" evidence="11">
    <location>
        <begin position="145"/>
        <end position="164"/>
    </location>
</feature>
<evidence type="ECO:0000313" key="12">
    <source>
        <dbReference type="EMBL" id="CAB4331073.1"/>
    </source>
</evidence>
<evidence type="ECO:0000256" key="3">
    <source>
        <dbReference type="ARBA" id="ARBA00022475"/>
    </source>
</evidence>
<dbReference type="GO" id="GO:0008495">
    <property type="term" value="F:protoheme IX farnesyltransferase activity"/>
    <property type="evidence" value="ECO:0007669"/>
    <property type="project" value="InterPro"/>
</dbReference>
<comment type="subcellular location">
    <subcellularLocation>
        <location evidence="1">Cell membrane</location>
        <topology evidence="1">Multi-pass membrane protein</topology>
    </subcellularLocation>
</comment>
<keyword evidence="6 11" id="KW-1133">Transmembrane helix</keyword>
<feature type="transmembrane region" description="Helical" evidence="11">
    <location>
        <begin position="170"/>
        <end position="194"/>
    </location>
</feature>
<evidence type="ECO:0000256" key="9">
    <source>
        <dbReference type="ARBA" id="ARBA00040810"/>
    </source>
</evidence>
<reference evidence="12" key="1">
    <citation type="submission" date="2020-05" db="EMBL/GenBank/DDBJ databases">
        <authorList>
            <person name="Chiriac C."/>
            <person name="Salcher M."/>
            <person name="Ghai R."/>
            <person name="Kavagutti S V."/>
        </authorList>
    </citation>
    <scope>NUCLEOTIDE SEQUENCE</scope>
</reference>
<evidence type="ECO:0000256" key="11">
    <source>
        <dbReference type="SAM" id="Phobius"/>
    </source>
</evidence>
<dbReference type="CDD" id="cd13957">
    <property type="entry name" value="PT_UbiA_Cox10"/>
    <property type="match status" value="1"/>
</dbReference>
<feature type="transmembrane region" description="Helical" evidence="11">
    <location>
        <begin position="117"/>
        <end position="138"/>
    </location>
</feature>
<organism evidence="12">
    <name type="scientific">freshwater metagenome</name>
    <dbReference type="NCBI Taxonomy" id="449393"/>
    <lineage>
        <taxon>unclassified sequences</taxon>
        <taxon>metagenomes</taxon>
        <taxon>ecological metagenomes</taxon>
    </lineage>
</organism>
<dbReference type="AlphaFoldDB" id="A0A6J5YT68"/>
<feature type="transmembrane region" description="Helical" evidence="11">
    <location>
        <begin position="45"/>
        <end position="70"/>
    </location>
</feature>
<proteinExistence type="inferred from homology"/>
<dbReference type="NCBIfam" id="TIGR01473">
    <property type="entry name" value="cyoE_ctaB"/>
    <property type="match status" value="1"/>
</dbReference>
<keyword evidence="8 11" id="KW-0472">Membrane</keyword>
<keyword evidence="5 11" id="KW-0812">Transmembrane</keyword>
<dbReference type="GO" id="GO:0005886">
    <property type="term" value="C:plasma membrane"/>
    <property type="evidence" value="ECO:0007669"/>
    <property type="project" value="UniProtKB-SubCell"/>
</dbReference>
<sequence>MPASSRLNLSAKVRGYVDLMKLRVVELLLVSTLPAMVLAEGGLPSLSLTLATLFGGTLAAGSANAFNMVIESESDKLMKRTAKRPLATGVLNKTEATIFAMFIGLISLAIFQIFTTSLATLLTLIAIAFYVVVYTIALKKRTPQNIVWGGAAGCMPALIGWAAVTNSLSVTAWSFFLVIFFWTPPHFWALAIKYKDDYAAAGIPMLPVVASKTHLLRQMWVYTIAMIASSVALFINAELQLWAQASNIALGVVFALQLRGLDENSENYEKTAGKIFNWSISYLSLLSVLLVAAQLLKA</sequence>
<name>A0A6J5YT68_9ZZZZ</name>
<dbReference type="GO" id="GO:0006783">
    <property type="term" value="P:heme biosynthetic process"/>
    <property type="evidence" value="ECO:0007669"/>
    <property type="project" value="UniProtKB-KW"/>
</dbReference>
<evidence type="ECO:0000256" key="4">
    <source>
        <dbReference type="ARBA" id="ARBA00022679"/>
    </source>
</evidence>